<protein>
    <recommendedName>
        <fullName evidence="4">DUF4238 domain-containing protein</fullName>
    </recommendedName>
</protein>
<evidence type="ECO:0000313" key="3">
    <source>
        <dbReference type="Proteomes" id="UP001183586"/>
    </source>
</evidence>
<organism evidence="2 3">
    <name type="scientific">Streptomyces dubilierae</name>
    <dbReference type="NCBI Taxonomy" id="3075533"/>
    <lineage>
        <taxon>Bacteria</taxon>
        <taxon>Bacillati</taxon>
        <taxon>Actinomycetota</taxon>
        <taxon>Actinomycetes</taxon>
        <taxon>Kitasatosporales</taxon>
        <taxon>Streptomycetaceae</taxon>
        <taxon>Streptomyces</taxon>
    </lineage>
</organism>
<evidence type="ECO:0000313" key="2">
    <source>
        <dbReference type="EMBL" id="MDT0387873.1"/>
    </source>
</evidence>
<keyword evidence="3" id="KW-1185">Reference proteome</keyword>
<dbReference type="EMBL" id="JAVREU010000003">
    <property type="protein sequence ID" value="MDT0387873.1"/>
    <property type="molecule type" value="Genomic_DNA"/>
</dbReference>
<comment type="caution">
    <text evidence="2">The sequence shown here is derived from an EMBL/GenBank/DDBJ whole genome shotgun (WGS) entry which is preliminary data.</text>
</comment>
<feature type="region of interest" description="Disordered" evidence="1">
    <location>
        <begin position="1"/>
        <end position="36"/>
    </location>
</feature>
<gene>
    <name evidence="2" type="ORF">RM641_10585</name>
</gene>
<reference evidence="3" key="1">
    <citation type="submission" date="2023-07" db="EMBL/GenBank/DDBJ databases">
        <title>30 novel species of actinomycetes from the DSMZ collection.</title>
        <authorList>
            <person name="Nouioui I."/>
        </authorList>
    </citation>
    <scope>NUCLEOTIDE SEQUENCE [LARGE SCALE GENOMIC DNA]</scope>
    <source>
        <strain evidence="3">DSM 41921</strain>
    </source>
</reference>
<dbReference type="Proteomes" id="UP001183586">
    <property type="component" value="Unassembled WGS sequence"/>
</dbReference>
<proteinExistence type="predicted"/>
<evidence type="ECO:0008006" key="4">
    <source>
        <dbReference type="Google" id="ProtNLM"/>
    </source>
</evidence>
<sequence length="313" mass="34699">MTTSTTVGATQAPAAGRRSRAKQEPTGTDRIPKPSQGWYRVKGTDLKLRRVTTILEQGCSKGDALTFWAGNITAETAMNNLPYLVSSSLHPERRTEAYDWLRRAHTRKKDERKDVGTAVHRLIEAHVLGTPMPAELLTDEELAPFLDHFLRFIEEWQVTFEASEMVVGNEDEGYAGTLDYLLRSRLVAAALAEHFGVEVPEDAVFCGDTKTGGELDVKGVYPEASLQMAAYRKARVAWLRDGTKVPMPQTFWSGVVLHLRPEGYRLIPAVADDAVYGAFLTVKRNAEWTSGLSKTVIRPALTLPTLNSEERAA</sequence>
<dbReference type="RefSeq" id="WP_311680840.1">
    <property type="nucleotide sequence ID" value="NZ_JAVREU010000003.1"/>
</dbReference>
<accession>A0ABU2P7U4</accession>
<evidence type="ECO:0000256" key="1">
    <source>
        <dbReference type="SAM" id="MobiDB-lite"/>
    </source>
</evidence>
<name>A0ABU2P7U4_9ACTN</name>